<dbReference type="Proteomes" id="UP000318571">
    <property type="component" value="Chromosome 5"/>
</dbReference>
<feature type="domain" description="C2H2-type" evidence="7">
    <location>
        <begin position="67"/>
        <end position="94"/>
    </location>
</feature>
<feature type="compositionally biased region" description="Acidic residues" evidence="6">
    <location>
        <begin position="13"/>
        <end position="33"/>
    </location>
</feature>
<evidence type="ECO:0000256" key="2">
    <source>
        <dbReference type="ARBA" id="ARBA00022737"/>
    </source>
</evidence>
<dbReference type="InterPro" id="IPR013087">
    <property type="entry name" value="Znf_C2H2_type"/>
</dbReference>
<keyword evidence="4" id="KW-0862">Zinc</keyword>
<dbReference type="Pfam" id="PF00096">
    <property type="entry name" value="zf-C2H2"/>
    <property type="match status" value="2"/>
</dbReference>
<keyword evidence="2" id="KW-0677">Repeat</keyword>
<gene>
    <name evidence="8" type="ORF">TCAL_00160</name>
</gene>
<evidence type="ECO:0000256" key="6">
    <source>
        <dbReference type="SAM" id="MobiDB-lite"/>
    </source>
</evidence>
<reference evidence="8 9" key="1">
    <citation type="journal article" date="2018" name="Nat. Ecol. Evol.">
        <title>Genomic signatures of mitonuclear coevolution across populations of Tigriopus californicus.</title>
        <authorList>
            <person name="Barreto F.S."/>
            <person name="Watson E.T."/>
            <person name="Lima T.G."/>
            <person name="Willett C.S."/>
            <person name="Edmands S."/>
            <person name="Li W."/>
            <person name="Burton R.S."/>
        </authorList>
    </citation>
    <scope>NUCLEOTIDE SEQUENCE [LARGE SCALE GENOMIC DNA]</scope>
    <source>
        <strain evidence="8 9">San Diego</strain>
    </source>
</reference>
<feature type="region of interest" description="Disordered" evidence="6">
    <location>
        <begin position="1"/>
        <end position="37"/>
    </location>
</feature>
<keyword evidence="1" id="KW-0479">Metal-binding</keyword>
<evidence type="ECO:0000256" key="3">
    <source>
        <dbReference type="ARBA" id="ARBA00022771"/>
    </source>
</evidence>
<proteinExistence type="predicted"/>
<feature type="domain" description="C2H2-type" evidence="7">
    <location>
        <begin position="152"/>
        <end position="179"/>
    </location>
</feature>
<dbReference type="SMART" id="SM00355">
    <property type="entry name" value="ZnF_C2H2"/>
    <property type="match status" value="5"/>
</dbReference>
<name>A0A553PI55_TIGCA</name>
<sequence length="266" mass="30655">MNSEREIKQEKTVDEEDEEDQEMYKDDEDDDDERGNPTECNFCNKFFPNASDLETHKNLVHFQRDVFQCQKCETRFMSKVELNAHLPVHIRKRLRQKPNEFLTEVVSIIKRGKVLGQHQTNMPDPDLEKRPPAAIHSHGKVFRPAIYSRSSYTCGECQEAFTSSSELMLHLDLHPDPEMKVEPTAPSSSKTFPCGFCKEAFPSKKWALIHTKYHHSTVNASKLSLAQKFIRTGVNCSACSSSFLKLDEYYNHLLENHGSVELHKIP</sequence>
<evidence type="ECO:0000259" key="7">
    <source>
        <dbReference type="PROSITE" id="PS50157"/>
    </source>
</evidence>
<evidence type="ECO:0000313" key="8">
    <source>
        <dbReference type="EMBL" id="TRY77360.1"/>
    </source>
</evidence>
<feature type="compositionally biased region" description="Basic and acidic residues" evidence="6">
    <location>
        <begin position="1"/>
        <end position="12"/>
    </location>
</feature>
<dbReference type="EMBL" id="VCGU01000004">
    <property type="protein sequence ID" value="TRY77360.1"/>
    <property type="molecule type" value="Genomic_DNA"/>
</dbReference>
<comment type="caution">
    <text evidence="8">The sequence shown here is derived from an EMBL/GenBank/DDBJ whole genome shotgun (WGS) entry which is preliminary data.</text>
</comment>
<dbReference type="PROSITE" id="PS00028">
    <property type="entry name" value="ZINC_FINGER_C2H2_1"/>
    <property type="match status" value="4"/>
</dbReference>
<dbReference type="PROSITE" id="PS50157">
    <property type="entry name" value="ZINC_FINGER_C2H2_2"/>
    <property type="match status" value="3"/>
</dbReference>
<organism evidence="8 9">
    <name type="scientific">Tigriopus californicus</name>
    <name type="common">Marine copepod</name>
    <dbReference type="NCBI Taxonomy" id="6832"/>
    <lineage>
        <taxon>Eukaryota</taxon>
        <taxon>Metazoa</taxon>
        <taxon>Ecdysozoa</taxon>
        <taxon>Arthropoda</taxon>
        <taxon>Crustacea</taxon>
        <taxon>Multicrustacea</taxon>
        <taxon>Hexanauplia</taxon>
        <taxon>Copepoda</taxon>
        <taxon>Harpacticoida</taxon>
        <taxon>Harpacticidae</taxon>
        <taxon>Tigriopus</taxon>
    </lineage>
</organism>
<dbReference type="PANTHER" id="PTHR24379:SF121">
    <property type="entry name" value="C2H2-TYPE DOMAIN-CONTAINING PROTEIN"/>
    <property type="match status" value="1"/>
</dbReference>
<feature type="domain" description="C2H2-type" evidence="7">
    <location>
        <begin position="38"/>
        <end position="66"/>
    </location>
</feature>
<evidence type="ECO:0000256" key="1">
    <source>
        <dbReference type="ARBA" id="ARBA00022723"/>
    </source>
</evidence>
<evidence type="ECO:0000256" key="4">
    <source>
        <dbReference type="ARBA" id="ARBA00022833"/>
    </source>
</evidence>
<evidence type="ECO:0000256" key="5">
    <source>
        <dbReference type="PROSITE-ProRule" id="PRU00042"/>
    </source>
</evidence>
<dbReference type="InterPro" id="IPR036236">
    <property type="entry name" value="Znf_C2H2_sf"/>
</dbReference>
<dbReference type="SUPFAM" id="SSF57667">
    <property type="entry name" value="beta-beta-alpha zinc fingers"/>
    <property type="match status" value="2"/>
</dbReference>
<keyword evidence="3 5" id="KW-0863">Zinc-finger</keyword>
<keyword evidence="9" id="KW-1185">Reference proteome</keyword>
<dbReference type="GO" id="GO:0008270">
    <property type="term" value="F:zinc ion binding"/>
    <property type="evidence" value="ECO:0007669"/>
    <property type="project" value="UniProtKB-KW"/>
</dbReference>
<dbReference type="AlphaFoldDB" id="A0A553PI55"/>
<evidence type="ECO:0000313" key="9">
    <source>
        <dbReference type="Proteomes" id="UP000318571"/>
    </source>
</evidence>
<dbReference type="PANTHER" id="PTHR24379">
    <property type="entry name" value="KRAB AND ZINC FINGER DOMAIN-CONTAINING"/>
    <property type="match status" value="1"/>
</dbReference>
<accession>A0A553PI55</accession>
<dbReference type="Gene3D" id="3.30.160.60">
    <property type="entry name" value="Classic Zinc Finger"/>
    <property type="match status" value="2"/>
</dbReference>
<protein>
    <recommendedName>
        <fullName evidence="7">C2H2-type domain-containing protein</fullName>
    </recommendedName>
</protein>
<dbReference type="STRING" id="6832.A0A553PI55"/>